<keyword evidence="4" id="KW-0186">Copper</keyword>
<feature type="compositionally biased region" description="Polar residues" evidence="8">
    <location>
        <begin position="297"/>
        <end position="306"/>
    </location>
</feature>
<evidence type="ECO:0000256" key="4">
    <source>
        <dbReference type="ARBA" id="ARBA00023008"/>
    </source>
</evidence>
<dbReference type="GO" id="GO:0005507">
    <property type="term" value="F:copper ion binding"/>
    <property type="evidence" value="ECO:0007669"/>
    <property type="project" value="InterPro"/>
</dbReference>
<reference evidence="10 11" key="1">
    <citation type="submission" date="2019-09" db="EMBL/GenBank/DDBJ databases">
        <title>Draft genome of the ectomycorrhizal ascomycete Sphaerosporella brunnea.</title>
        <authorList>
            <consortium name="DOE Joint Genome Institute"/>
            <person name="Benucci G.M."/>
            <person name="Marozzi G."/>
            <person name="Antonielli L."/>
            <person name="Sanchez S."/>
            <person name="Marco P."/>
            <person name="Wang X."/>
            <person name="Falini L.B."/>
            <person name="Barry K."/>
            <person name="Haridas S."/>
            <person name="Lipzen A."/>
            <person name="Labutti K."/>
            <person name="Grigoriev I.V."/>
            <person name="Murat C."/>
            <person name="Martin F."/>
            <person name="Albertini E."/>
            <person name="Donnini D."/>
            <person name="Bonito G."/>
        </authorList>
    </citation>
    <scope>NUCLEOTIDE SEQUENCE [LARGE SCALE GENOMIC DNA]</scope>
    <source>
        <strain evidence="10 11">Sb_GMNB300</strain>
    </source>
</reference>
<dbReference type="Pfam" id="PF00649">
    <property type="entry name" value="Copper-fist"/>
    <property type="match status" value="1"/>
</dbReference>
<keyword evidence="2" id="KW-0479">Metal-binding</keyword>
<dbReference type="EMBL" id="VXIS01000052">
    <property type="protein sequence ID" value="KAA8909951.1"/>
    <property type="molecule type" value="Genomic_DNA"/>
</dbReference>
<dbReference type="InParanoid" id="A0A5J5F250"/>
<dbReference type="Proteomes" id="UP000326924">
    <property type="component" value="Unassembled WGS sequence"/>
</dbReference>
<sequence length="546" mass="57538">MACEACIRGHRVSGCNHHAALTSALRLTTTRSLCPTDRKLLPIAKKGRPVSQCNHCRSMRKSRSAHVKCDCGERIAAMKEQAKNGIRPAQLSLVGDPKAPNGVGSVAATATGGGGSHAGVAVVAAPSGDDSKSVISSCSCCHGGHCTCAVKKEPGVHLDAVPEFSEPPVSCGVPTTEVRPKPRLHMTHSESSLTTFANGHHKPTHKHHTSVHGSCPYSIPTVGHSGHTFGEHNGCIRTKSGSGSSSTSSHKTSRRIKSEQSSPDLRTYPALQMANHCITPLELTPRPTRPAKPALNRTPSGRTGLSLNTNSQTFSTLHDFPSQELLPPSADSENGYQFSAGLYSPQSAGWPPSFPQYESTASFDEPLNDPPRMDLETFLRLHAPPALTNSTSGDEREDMGVYGGLSPPYGFDTGPMSSSSSDHTESEQYQLSAASSYVGLPQMAEMAEVNNGFDTEFLSTVPLPPASGIDTFEAGLVAGADGLFDAGDMGLGNYGSMNFSELNMSSDHLAMASKGMDAVSLGSPSAIPPQPDDGDYLWMAPFNGTL</sequence>
<feature type="region of interest" description="Disordered" evidence="8">
    <location>
        <begin position="406"/>
        <end position="429"/>
    </location>
</feature>
<keyword evidence="5" id="KW-0805">Transcription regulation</keyword>
<comment type="caution">
    <text evidence="10">The sequence shown here is derived from an EMBL/GenBank/DDBJ whole genome shotgun (WGS) entry which is preliminary data.</text>
</comment>
<keyword evidence="6" id="KW-0804">Transcription</keyword>
<feature type="domain" description="Copper-fist" evidence="9">
    <location>
        <begin position="1"/>
        <end position="50"/>
    </location>
</feature>
<dbReference type="SMART" id="SM00412">
    <property type="entry name" value="Cu_FIST"/>
    <property type="match status" value="1"/>
</dbReference>
<comment type="subcellular location">
    <subcellularLocation>
        <location evidence="1">Nucleus</location>
    </subcellularLocation>
</comment>
<evidence type="ECO:0000256" key="2">
    <source>
        <dbReference type="ARBA" id="ARBA00022723"/>
    </source>
</evidence>
<keyword evidence="7" id="KW-0539">Nucleus</keyword>
<evidence type="ECO:0000256" key="7">
    <source>
        <dbReference type="ARBA" id="ARBA00023242"/>
    </source>
</evidence>
<dbReference type="PANTHER" id="PTHR28088:SF5">
    <property type="entry name" value="TRANSCRIPTIONAL ACTIVATOR HAA1-RELATED"/>
    <property type="match status" value="1"/>
</dbReference>
<evidence type="ECO:0000256" key="1">
    <source>
        <dbReference type="ARBA" id="ARBA00004123"/>
    </source>
</evidence>
<protein>
    <recommendedName>
        <fullName evidence="9">Copper-fist domain-containing protein</fullName>
    </recommendedName>
</protein>
<evidence type="ECO:0000313" key="11">
    <source>
        <dbReference type="Proteomes" id="UP000326924"/>
    </source>
</evidence>
<evidence type="ECO:0000256" key="8">
    <source>
        <dbReference type="SAM" id="MobiDB-lite"/>
    </source>
</evidence>
<dbReference type="GO" id="GO:0006879">
    <property type="term" value="P:intracellular iron ion homeostasis"/>
    <property type="evidence" value="ECO:0007669"/>
    <property type="project" value="TreeGrafter"/>
</dbReference>
<dbReference type="AlphaFoldDB" id="A0A5J5F250"/>
<name>A0A5J5F250_9PEZI</name>
<dbReference type="GO" id="GO:0006878">
    <property type="term" value="P:intracellular copper ion homeostasis"/>
    <property type="evidence" value="ECO:0007669"/>
    <property type="project" value="TreeGrafter"/>
</dbReference>
<dbReference type="InterPro" id="IPR001083">
    <property type="entry name" value="Cu_fist_DNA-bd_dom"/>
</dbReference>
<dbReference type="PROSITE" id="PS50073">
    <property type="entry name" value="COPPER_FIST_2"/>
    <property type="match status" value="1"/>
</dbReference>
<dbReference type="GO" id="GO:0045944">
    <property type="term" value="P:positive regulation of transcription by RNA polymerase II"/>
    <property type="evidence" value="ECO:0007669"/>
    <property type="project" value="TreeGrafter"/>
</dbReference>
<dbReference type="PANTHER" id="PTHR28088">
    <property type="entry name" value="TRANSCRIPTIONAL ACTIVATOR HAA1-RELATED"/>
    <property type="match status" value="1"/>
</dbReference>
<dbReference type="SMART" id="SM01090">
    <property type="entry name" value="Copper-fist"/>
    <property type="match status" value="1"/>
</dbReference>
<feature type="compositionally biased region" description="Low complexity" evidence="8">
    <location>
        <begin position="236"/>
        <end position="250"/>
    </location>
</feature>
<feature type="region of interest" description="Disordered" evidence="8">
    <location>
        <begin position="228"/>
        <end position="266"/>
    </location>
</feature>
<dbReference type="Gene3D" id="3.90.430.10">
    <property type="entry name" value="Copper fist DNA-binding domain"/>
    <property type="match status" value="1"/>
</dbReference>
<evidence type="ECO:0000256" key="5">
    <source>
        <dbReference type="ARBA" id="ARBA00023015"/>
    </source>
</evidence>
<dbReference type="OrthoDB" id="5600085at2759"/>
<keyword evidence="3" id="KW-0862">Zinc</keyword>
<dbReference type="GO" id="GO:0000981">
    <property type="term" value="F:DNA-binding transcription factor activity, RNA polymerase II-specific"/>
    <property type="evidence" value="ECO:0007669"/>
    <property type="project" value="TreeGrafter"/>
</dbReference>
<evidence type="ECO:0000313" key="10">
    <source>
        <dbReference type="EMBL" id="KAA8909951.1"/>
    </source>
</evidence>
<organism evidence="10 11">
    <name type="scientific">Sphaerosporella brunnea</name>
    <dbReference type="NCBI Taxonomy" id="1250544"/>
    <lineage>
        <taxon>Eukaryota</taxon>
        <taxon>Fungi</taxon>
        <taxon>Dikarya</taxon>
        <taxon>Ascomycota</taxon>
        <taxon>Pezizomycotina</taxon>
        <taxon>Pezizomycetes</taxon>
        <taxon>Pezizales</taxon>
        <taxon>Pyronemataceae</taxon>
        <taxon>Sphaerosporella</taxon>
    </lineage>
</organism>
<gene>
    <name evidence="10" type="ORF">FN846DRAFT_898145</name>
</gene>
<evidence type="ECO:0000256" key="6">
    <source>
        <dbReference type="ARBA" id="ARBA00023163"/>
    </source>
</evidence>
<accession>A0A5J5F250</accession>
<dbReference type="InterPro" id="IPR051763">
    <property type="entry name" value="Copper_Homeo_Regul"/>
</dbReference>
<feature type="region of interest" description="Disordered" evidence="8">
    <location>
        <begin position="281"/>
        <end position="306"/>
    </location>
</feature>
<dbReference type="GO" id="GO:0005634">
    <property type="term" value="C:nucleus"/>
    <property type="evidence" value="ECO:0007669"/>
    <property type="project" value="UniProtKB-SubCell"/>
</dbReference>
<keyword evidence="11" id="KW-1185">Reference proteome</keyword>
<evidence type="ECO:0000256" key="3">
    <source>
        <dbReference type="ARBA" id="ARBA00022833"/>
    </source>
</evidence>
<dbReference type="GO" id="GO:0000978">
    <property type="term" value="F:RNA polymerase II cis-regulatory region sequence-specific DNA binding"/>
    <property type="evidence" value="ECO:0007669"/>
    <property type="project" value="TreeGrafter"/>
</dbReference>
<proteinExistence type="predicted"/>
<evidence type="ECO:0000259" key="9">
    <source>
        <dbReference type="PROSITE" id="PS50073"/>
    </source>
</evidence>
<dbReference type="InterPro" id="IPR036395">
    <property type="entry name" value="Cu_fist_DNA-bd_dom_sf"/>
</dbReference>
<dbReference type="SUPFAM" id="SSF57879">
    <property type="entry name" value="Zinc domain conserved in yeast copper-regulated transcription factors"/>
    <property type="match status" value="1"/>
</dbReference>